<protein>
    <submittedName>
        <fullName evidence="1">Uncharacterized protein</fullName>
    </submittedName>
</protein>
<proteinExistence type="predicted"/>
<accession>A0A6D2K4K2</accession>
<evidence type="ECO:0000313" key="2">
    <source>
        <dbReference type="Proteomes" id="UP000467841"/>
    </source>
</evidence>
<reference evidence="1" key="1">
    <citation type="submission" date="2020-01" db="EMBL/GenBank/DDBJ databases">
        <authorList>
            <person name="Mishra B."/>
        </authorList>
    </citation>
    <scope>NUCLEOTIDE SEQUENCE [LARGE SCALE GENOMIC DNA]</scope>
</reference>
<gene>
    <name evidence="1" type="ORF">MERR_LOCUS30748</name>
</gene>
<organism evidence="1 2">
    <name type="scientific">Microthlaspi erraticum</name>
    <dbReference type="NCBI Taxonomy" id="1685480"/>
    <lineage>
        <taxon>Eukaryota</taxon>
        <taxon>Viridiplantae</taxon>
        <taxon>Streptophyta</taxon>
        <taxon>Embryophyta</taxon>
        <taxon>Tracheophyta</taxon>
        <taxon>Spermatophyta</taxon>
        <taxon>Magnoliopsida</taxon>
        <taxon>eudicotyledons</taxon>
        <taxon>Gunneridae</taxon>
        <taxon>Pentapetalae</taxon>
        <taxon>rosids</taxon>
        <taxon>malvids</taxon>
        <taxon>Brassicales</taxon>
        <taxon>Brassicaceae</taxon>
        <taxon>Coluteocarpeae</taxon>
        <taxon>Microthlaspi</taxon>
    </lineage>
</organism>
<dbReference type="AlphaFoldDB" id="A0A6D2K4K2"/>
<name>A0A6D2K4K2_9BRAS</name>
<dbReference type="Proteomes" id="UP000467841">
    <property type="component" value="Unassembled WGS sequence"/>
</dbReference>
<evidence type="ECO:0000313" key="1">
    <source>
        <dbReference type="EMBL" id="CAA7043513.1"/>
    </source>
</evidence>
<comment type="caution">
    <text evidence="1">The sequence shown here is derived from an EMBL/GenBank/DDBJ whole genome shotgun (WGS) entry which is preliminary data.</text>
</comment>
<keyword evidence="2" id="KW-1185">Reference proteome</keyword>
<sequence>MSGKATKSFSLNHKIPNTKPKVAIKGEVMMEKQQKLFLGLTCNYDTIKGWSIQVELLLEAIHVRIWTNGANPSKRNWYLDTRLMNVAIPYSS</sequence>
<dbReference type="EMBL" id="CACVBM020001282">
    <property type="protein sequence ID" value="CAA7043513.1"/>
    <property type="molecule type" value="Genomic_DNA"/>
</dbReference>